<dbReference type="Proteomes" id="UP000320314">
    <property type="component" value="Unassembled WGS sequence"/>
</dbReference>
<accession>A0A506UCB6</accession>
<reference evidence="1 2" key="1">
    <citation type="submission" date="2019-06" db="EMBL/GenBank/DDBJ databases">
        <authorList>
            <person name="Li M."/>
        </authorList>
    </citation>
    <scope>NUCLEOTIDE SEQUENCE [LARGE SCALE GENOMIC DNA]</scope>
    <source>
        <strain evidence="1 2">BGMRC6574</strain>
    </source>
</reference>
<protein>
    <submittedName>
        <fullName evidence="1">Aldose 1-epimerase</fullName>
    </submittedName>
</protein>
<sequence length="301" mass="33651">METWSIGNGHLEARASARGGCLVDAYFDGVPILRPYQGDEKAAADPLKAASFPFLPFGNRVEGNRFSFEAEDHILRANTEWDPLYLHGDAWLAEWRLVEAEDERIVLAIDRSFDLGDSAHSPYRFYGRQEISVENGSLVLALEVTNAGDTTLPFGLGHHCFFPLTRMTTLKANATDYWTEKAGFLPAAREPLPIELDFSAARRIPRRWLNNGFEGWEGTADIAWPERGLTVSIEAQPVFSRYFLFHSDPAFEPGFADDYFCFEPMTHSANGHNLADLGGLRPLKPGETQRASLTITPTVLR</sequence>
<dbReference type="InterPro" id="IPR014718">
    <property type="entry name" value="GH-type_carb-bd"/>
</dbReference>
<dbReference type="InterPro" id="IPR008183">
    <property type="entry name" value="Aldose_1/G6P_1-epimerase"/>
</dbReference>
<name>A0A506UCB6_9HYPH</name>
<dbReference type="Gene3D" id="2.70.98.10">
    <property type="match status" value="1"/>
</dbReference>
<organism evidence="1 2">
    <name type="scientific">Pararhizobium mangrovi</name>
    <dbReference type="NCBI Taxonomy" id="2590452"/>
    <lineage>
        <taxon>Bacteria</taxon>
        <taxon>Pseudomonadati</taxon>
        <taxon>Pseudomonadota</taxon>
        <taxon>Alphaproteobacteria</taxon>
        <taxon>Hyphomicrobiales</taxon>
        <taxon>Rhizobiaceae</taxon>
        <taxon>Rhizobium/Agrobacterium group</taxon>
        <taxon>Pararhizobium</taxon>
    </lineage>
</organism>
<dbReference type="Pfam" id="PF01263">
    <property type="entry name" value="Aldose_epim"/>
    <property type="match status" value="1"/>
</dbReference>
<keyword evidence="2" id="KW-1185">Reference proteome</keyword>
<evidence type="ECO:0000313" key="2">
    <source>
        <dbReference type="Proteomes" id="UP000320314"/>
    </source>
</evidence>
<dbReference type="EMBL" id="VHLH01000006">
    <property type="protein sequence ID" value="TPW30465.1"/>
    <property type="molecule type" value="Genomic_DNA"/>
</dbReference>
<dbReference type="OrthoDB" id="9796517at2"/>
<dbReference type="GO" id="GO:0030246">
    <property type="term" value="F:carbohydrate binding"/>
    <property type="evidence" value="ECO:0007669"/>
    <property type="project" value="InterPro"/>
</dbReference>
<comment type="caution">
    <text evidence="1">The sequence shown here is derived from an EMBL/GenBank/DDBJ whole genome shotgun (WGS) entry which is preliminary data.</text>
</comment>
<dbReference type="SUPFAM" id="SSF74650">
    <property type="entry name" value="Galactose mutarotase-like"/>
    <property type="match status" value="1"/>
</dbReference>
<dbReference type="CDD" id="cd09021">
    <property type="entry name" value="Aldose_epim_Ec_YphB"/>
    <property type="match status" value="1"/>
</dbReference>
<dbReference type="AlphaFoldDB" id="A0A506UCB6"/>
<dbReference type="GO" id="GO:0005975">
    <property type="term" value="P:carbohydrate metabolic process"/>
    <property type="evidence" value="ECO:0007669"/>
    <property type="project" value="InterPro"/>
</dbReference>
<dbReference type="InterPro" id="IPR011013">
    <property type="entry name" value="Gal_mutarotase_sf_dom"/>
</dbReference>
<proteinExistence type="predicted"/>
<gene>
    <name evidence="1" type="ORF">FJU11_04855</name>
</gene>
<evidence type="ECO:0000313" key="1">
    <source>
        <dbReference type="EMBL" id="TPW30465.1"/>
    </source>
</evidence>
<dbReference type="RefSeq" id="WP_141166027.1">
    <property type="nucleotide sequence ID" value="NZ_VHLH01000006.1"/>
</dbReference>
<dbReference type="GO" id="GO:0016853">
    <property type="term" value="F:isomerase activity"/>
    <property type="evidence" value="ECO:0007669"/>
    <property type="project" value="InterPro"/>
</dbReference>